<dbReference type="InterPro" id="IPR000531">
    <property type="entry name" value="Beta-barrel_TonB"/>
</dbReference>
<evidence type="ECO:0000256" key="4">
    <source>
        <dbReference type="ARBA" id="ARBA00022452"/>
    </source>
</evidence>
<comment type="similarity">
    <text evidence="2 14 15">Belongs to the TonB-dependent receptor family.</text>
</comment>
<proteinExistence type="inferred from homology"/>
<feature type="signal peptide" evidence="16">
    <location>
        <begin position="1"/>
        <end position="35"/>
    </location>
</feature>
<comment type="subcellular location">
    <subcellularLocation>
        <location evidence="1 14">Cell outer membrane</location>
        <topology evidence="1 14">Multi-pass membrane protein</topology>
    </subcellularLocation>
</comment>
<dbReference type="InterPro" id="IPR010105">
    <property type="entry name" value="TonB_sidphr_rcpt"/>
</dbReference>
<evidence type="ECO:0000256" key="10">
    <source>
        <dbReference type="ARBA" id="ARBA00023077"/>
    </source>
</evidence>
<dbReference type="InterPro" id="IPR039426">
    <property type="entry name" value="TonB-dep_rcpt-like"/>
</dbReference>
<dbReference type="InterPro" id="IPR012910">
    <property type="entry name" value="Plug_dom"/>
</dbReference>
<dbReference type="PROSITE" id="PS52016">
    <property type="entry name" value="TONB_DEPENDENT_REC_3"/>
    <property type="match status" value="1"/>
</dbReference>
<evidence type="ECO:0000256" key="8">
    <source>
        <dbReference type="ARBA" id="ARBA00023004"/>
    </source>
</evidence>
<dbReference type="CDD" id="cd01347">
    <property type="entry name" value="ligand_gated_channel"/>
    <property type="match status" value="1"/>
</dbReference>
<evidence type="ECO:0000256" key="1">
    <source>
        <dbReference type="ARBA" id="ARBA00004571"/>
    </source>
</evidence>
<dbReference type="Gene3D" id="2.170.130.10">
    <property type="entry name" value="TonB-dependent receptor, plug domain"/>
    <property type="match status" value="1"/>
</dbReference>
<name>A0ABU8W5N1_9BURK</name>
<evidence type="ECO:0000256" key="11">
    <source>
        <dbReference type="ARBA" id="ARBA00023136"/>
    </source>
</evidence>
<keyword evidence="9" id="KW-0406">Ion transport</keyword>
<keyword evidence="20" id="KW-1185">Reference proteome</keyword>
<feature type="domain" description="TonB-dependent receptor-like beta-barrel" evidence="17">
    <location>
        <begin position="268"/>
        <end position="759"/>
    </location>
</feature>
<evidence type="ECO:0000256" key="12">
    <source>
        <dbReference type="ARBA" id="ARBA00023170"/>
    </source>
</evidence>
<protein>
    <submittedName>
        <fullName evidence="19">Catecholate siderophore receptor Fiu</fullName>
    </submittedName>
</protein>
<dbReference type="Pfam" id="PF07715">
    <property type="entry name" value="Plug"/>
    <property type="match status" value="1"/>
</dbReference>
<evidence type="ECO:0000256" key="5">
    <source>
        <dbReference type="ARBA" id="ARBA00022496"/>
    </source>
</evidence>
<sequence length="791" mass="84676">MAYIKSRKHAVARSVPPLGSVAAATLVAFALPAGAQTQPSTLKEIQVQGVAAADYKADTSANPKFTAPLLETPQTVQVIKEQILREQGATTLTEALRNTPGAGAFYLGENGNTSTGDSIYLRGFDTSSSIFVDGIRDLGTVSRDLFNIEQVEVVKGAAGVDIGRTAPTGYINMIAKKPQTQDSFYGSLGYGSGDYKRGSIDWNKSLTGENGIGAAFRLNALAEDTGVAGRDFVRNKRWGIAPSLAFGLNSPTRVYLDYVHIDQNNIPDGGVSTVGLPGYTNPDPIALGARRRTFLNFAQPVDSSNFYGTSSDFDKVQSDMFTARIEHDFTSDLKLRNTTRYGKTTQDYMLTSFQAGGLTATGTVPAVTAGFLATPNPANPLTWTVSRNIPTNKNQENTILVNQTNLSAKFNTGSFSHSLNAGLELTREEQQALGYFGPAATFNGRPVNNGFWPAANLYAPQPYVTGYTRLRSGADSDGTTSTVAGYVFDTMKFNEQWSLTGGLRYEHYNTDYSAATLSTATTFPSLPVGTLVPTNLGVSDNLLTGKIGLVYKPASNGSIYAGYSNGAQPPGGSNFALAAAGAGNSTGRTDFLPQKAETYEAGTKWDLLNNKLSLTAALYRTNVKNEVVQDGTNPNLYYQIGKKRVQGIELGLAGAITNAWGVSAGFTTQDTSVDGSNNTLDRITVVAYTPKNAFSAWTTYVFPFGLTIGGGARYNGKLTRGYDAAVGTPAYVDAYWVFDAMASYRISKNLDIQLNIYNLTDKQYVASINKSGYRYLPGAPRSARITANVAF</sequence>
<keyword evidence="11 14" id="KW-0472">Membrane</keyword>
<dbReference type="NCBIfam" id="NF007349">
    <property type="entry name" value="PRK09840.1"/>
    <property type="match status" value="1"/>
</dbReference>
<accession>A0ABU8W5N1</accession>
<keyword evidence="4 14" id="KW-1134">Transmembrane beta strand</keyword>
<evidence type="ECO:0000256" key="13">
    <source>
        <dbReference type="ARBA" id="ARBA00023237"/>
    </source>
</evidence>
<evidence type="ECO:0000259" key="18">
    <source>
        <dbReference type="Pfam" id="PF07715"/>
    </source>
</evidence>
<dbReference type="Gene3D" id="2.40.170.20">
    <property type="entry name" value="TonB-dependent receptor, beta-barrel domain"/>
    <property type="match status" value="1"/>
</dbReference>
<keyword evidence="10 15" id="KW-0798">TonB box</keyword>
<keyword evidence="7 16" id="KW-0732">Signal</keyword>
<evidence type="ECO:0000256" key="15">
    <source>
        <dbReference type="RuleBase" id="RU003357"/>
    </source>
</evidence>
<evidence type="ECO:0000313" key="20">
    <source>
        <dbReference type="Proteomes" id="UP001363010"/>
    </source>
</evidence>
<keyword evidence="8" id="KW-0408">Iron</keyword>
<comment type="caution">
    <text evidence="19">The sequence shown here is derived from an EMBL/GenBank/DDBJ whole genome shotgun (WGS) entry which is preliminary data.</text>
</comment>
<evidence type="ECO:0000256" key="6">
    <source>
        <dbReference type="ARBA" id="ARBA00022692"/>
    </source>
</evidence>
<dbReference type="PANTHER" id="PTHR32552">
    <property type="entry name" value="FERRICHROME IRON RECEPTOR-RELATED"/>
    <property type="match status" value="1"/>
</dbReference>
<evidence type="ECO:0000259" key="17">
    <source>
        <dbReference type="Pfam" id="PF00593"/>
    </source>
</evidence>
<keyword evidence="6 14" id="KW-0812">Transmembrane</keyword>
<dbReference type="NCBIfam" id="TIGR01783">
    <property type="entry name" value="TonB-siderophor"/>
    <property type="match status" value="1"/>
</dbReference>
<dbReference type="Pfam" id="PF00593">
    <property type="entry name" value="TonB_dep_Rec_b-barrel"/>
    <property type="match status" value="1"/>
</dbReference>
<evidence type="ECO:0000256" key="2">
    <source>
        <dbReference type="ARBA" id="ARBA00009810"/>
    </source>
</evidence>
<dbReference type="EMBL" id="JBBKZV010000020">
    <property type="protein sequence ID" value="MEJ8825208.1"/>
    <property type="molecule type" value="Genomic_DNA"/>
</dbReference>
<evidence type="ECO:0000256" key="7">
    <source>
        <dbReference type="ARBA" id="ARBA00022729"/>
    </source>
</evidence>
<evidence type="ECO:0000256" key="9">
    <source>
        <dbReference type="ARBA" id="ARBA00023065"/>
    </source>
</evidence>
<evidence type="ECO:0000256" key="16">
    <source>
        <dbReference type="SAM" id="SignalP"/>
    </source>
</evidence>
<evidence type="ECO:0000313" key="19">
    <source>
        <dbReference type="EMBL" id="MEJ8825208.1"/>
    </source>
</evidence>
<dbReference type="Proteomes" id="UP001363010">
    <property type="component" value="Unassembled WGS sequence"/>
</dbReference>
<feature type="domain" description="TonB-dependent receptor plug" evidence="18">
    <location>
        <begin position="69"/>
        <end position="169"/>
    </location>
</feature>
<dbReference type="RefSeq" id="WP_340366238.1">
    <property type="nucleotide sequence ID" value="NZ_JBBKZV010000020.1"/>
</dbReference>
<dbReference type="PANTHER" id="PTHR32552:SF89">
    <property type="entry name" value="CATECHOLATE SIDEROPHORE RECEPTOR FIU"/>
    <property type="match status" value="1"/>
</dbReference>
<organism evidence="19 20">
    <name type="scientific">Variovorax humicola</name>
    <dbReference type="NCBI Taxonomy" id="1769758"/>
    <lineage>
        <taxon>Bacteria</taxon>
        <taxon>Pseudomonadati</taxon>
        <taxon>Pseudomonadota</taxon>
        <taxon>Betaproteobacteria</taxon>
        <taxon>Burkholderiales</taxon>
        <taxon>Comamonadaceae</taxon>
        <taxon>Variovorax</taxon>
    </lineage>
</organism>
<keyword evidence="13 14" id="KW-0998">Cell outer membrane</keyword>
<keyword evidence="3 14" id="KW-0813">Transport</keyword>
<dbReference type="SUPFAM" id="SSF56935">
    <property type="entry name" value="Porins"/>
    <property type="match status" value="1"/>
</dbReference>
<evidence type="ECO:0000256" key="14">
    <source>
        <dbReference type="PROSITE-ProRule" id="PRU01360"/>
    </source>
</evidence>
<keyword evidence="5" id="KW-0410">Iron transport</keyword>
<dbReference type="InterPro" id="IPR036942">
    <property type="entry name" value="Beta-barrel_TonB_sf"/>
</dbReference>
<evidence type="ECO:0000256" key="3">
    <source>
        <dbReference type="ARBA" id="ARBA00022448"/>
    </source>
</evidence>
<reference evidence="19 20" key="1">
    <citation type="submission" date="2024-03" db="EMBL/GenBank/DDBJ databases">
        <title>Novel species of the genus Variovorax.</title>
        <authorList>
            <person name="Liu Q."/>
            <person name="Xin Y.-H."/>
        </authorList>
    </citation>
    <scope>NUCLEOTIDE SEQUENCE [LARGE SCALE GENOMIC DNA]</scope>
    <source>
        <strain evidence="19 20">KACC 18501</strain>
    </source>
</reference>
<dbReference type="InterPro" id="IPR037066">
    <property type="entry name" value="Plug_dom_sf"/>
</dbReference>
<feature type="chain" id="PRO_5046434739" evidence="16">
    <location>
        <begin position="36"/>
        <end position="791"/>
    </location>
</feature>
<gene>
    <name evidence="19" type="ORF">WKW80_24800</name>
</gene>
<keyword evidence="12 19" id="KW-0675">Receptor</keyword>